<organism evidence="2 3">
    <name type="scientific">Oxalobacter paraformigenes</name>
    <dbReference type="NCBI Taxonomy" id="556268"/>
    <lineage>
        <taxon>Bacteria</taxon>
        <taxon>Pseudomonadati</taxon>
        <taxon>Pseudomonadota</taxon>
        <taxon>Betaproteobacteria</taxon>
        <taxon>Burkholderiales</taxon>
        <taxon>Oxalobacteraceae</taxon>
        <taxon>Oxalobacter</taxon>
    </lineage>
</organism>
<evidence type="ECO:0000256" key="1">
    <source>
        <dbReference type="SAM" id="MobiDB-lite"/>
    </source>
</evidence>
<feature type="region of interest" description="Disordered" evidence="1">
    <location>
        <begin position="92"/>
        <end position="123"/>
    </location>
</feature>
<name>C3X2I4_9BURK</name>
<evidence type="ECO:0000313" key="3">
    <source>
        <dbReference type="Proteomes" id="UP000003973"/>
    </source>
</evidence>
<evidence type="ECO:0000313" key="2">
    <source>
        <dbReference type="EMBL" id="EEO27420.1"/>
    </source>
</evidence>
<gene>
    <name evidence="2" type="ORF">OFAG_00573</name>
</gene>
<dbReference type="AlphaFoldDB" id="C3X2I4"/>
<dbReference type="Proteomes" id="UP000003973">
    <property type="component" value="Unassembled WGS sequence"/>
</dbReference>
<feature type="region of interest" description="Disordered" evidence="1">
    <location>
        <begin position="1"/>
        <end position="29"/>
    </location>
</feature>
<dbReference type="HOGENOM" id="CLU_1466828_0_0_4"/>
<reference evidence="2" key="1">
    <citation type="submission" date="2011-10" db="EMBL/GenBank/DDBJ databases">
        <title>The Genome Sequence of Oxalobacter formigenes HOxBLS.</title>
        <authorList>
            <consortium name="The Broad Institute Genome Sequencing Platform"/>
            <person name="Earl A."/>
            <person name="Ward D."/>
            <person name="Feldgarden M."/>
            <person name="Gevers D."/>
            <person name="Allison M.J."/>
            <person name="Humphrey S."/>
            <person name="Young S.K."/>
            <person name="Zeng Q."/>
            <person name="Gargeya S."/>
            <person name="Fitzgerald M."/>
            <person name="Haas B."/>
            <person name="Abouelleil A."/>
            <person name="Alvarado L."/>
            <person name="Arachchi H.M."/>
            <person name="Berlin A."/>
            <person name="Brown A."/>
            <person name="Chapman S.B."/>
            <person name="Chen Z."/>
            <person name="Dunbar C."/>
            <person name="Freedman E."/>
            <person name="Gearin G."/>
            <person name="Goldberg J."/>
            <person name="Griggs A."/>
            <person name="Gujja S."/>
            <person name="Heiman D."/>
            <person name="Howarth C."/>
            <person name="Larson L."/>
            <person name="Lui A."/>
            <person name="MacDonald P.J.P."/>
            <person name="Montmayeur A."/>
            <person name="Murphy C."/>
            <person name="Neiman D."/>
            <person name="Pearson M."/>
            <person name="Priest M."/>
            <person name="Roberts A."/>
            <person name="Saif S."/>
            <person name="Shea T."/>
            <person name="Shenoy N."/>
            <person name="Sisk P."/>
            <person name="Stolte C."/>
            <person name="Sykes S."/>
            <person name="Wortman J."/>
            <person name="Nusbaum C."/>
            <person name="Birren B."/>
        </authorList>
    </citation>
    <scope>NUCLEOTIDE SEQUENCE [LARGE SCALE GENOMIC DNA]</scope>
    <source>
        <strain evidence="2">HOxBLS</strain>
    </source>
</reference>
<proteinExistence type="predicted"/>
<sequence>MIRRAGPAKSVPAAGSTAFSGRKKETADSPVAEAANSFCRTGQSRQTQAPATAGLRWCGQNTKNVLETRMCRTANRTGREIPPLTYRLRAKSANSGKSRRMGRPEPFRDETGKTGLQTKVAGGTGFGQHRRILIFRGDPVEIGRSPKTAAGFRGTGRYACPLMNRGFHIFPINTFPAFSPDKPY</sequence>
<accession>C3X2I4</accession>
<comment type="caution">
    <text evidence="2">The sequence shown here is derived from an EMBL/GenBank/DDBJ whole genome shotgun (WGS) entry which is preliminary data.</text>
</comment>
<dbReference type="EMBL" id="ACDP02000026">
    <property type="protein sequence ID" value="EEO27420.1"/>
    <property type="molecule type" value="Genomic_DNA"/>
</dbReference>
<protein>
    <submittedName>
        <fullName evidence="2">Uncharacterized protein</fullName>
    </submittedName>
</protein>
<keyword evidence="3" id="KW-1185">Reference proteome</keyword>
<feature type="compositionally biased region" description="Basic and acidic residues" evidence="1">
    <location>
        <begin position="102"/>
        <end position="112"/>
    </location>
</feature>